<reference evidence="2" key="1">
    <citation type="journal article" date="2017" name="Virus Genes">
        <title>Two novel poxviruses with unusual genome rearrangements: NY_014 and Murmansk.</title>
        <authorList>
            <person name="Smithson C."/>
            <person name="Meyer H."/>
            <person name="Gigante C.M."/>
            <person name="Gao J."/>
            <person name="Zhao H."/>
            <person name="Batra D."/>
            <person name="Damon I."/>
            <person name="Upton C."/>
            <person name="Li Y."/>
        </authorList>
    </citation>
    <scope>NUCLEOTIDE SEQUENCE [LARGE SCALE GENOMIC DNA]</scope>
    <source>
        <strain evidence="2">LEIV-11411</strain>
    </source>
</reference>
<protein>
    <submittedName>
        <fullName evidence="2">Uncharacterized protein</fullName>
    </submittedName>
</protein>
<sequence length="67" mass="7499">MDKIKVTVDSKVGNVVTVYCNLDKITIDVVPKKKKEKTQVNSNDDTTTSTLLHATTDNDEENDEMDI</sequence>
<dbReference type="OrthoDB" id="29187at10239"/>
<evidence type="ECO:0000313" key="3">
    <source>
        <dbReference type="Proteomes" id="UP000217350"/>
    </source>
</evidence>
<accession>A0A223FMY8</accession>
<proteinExistence type="predicted"/>
<dbReference type="EMBL" id="MF001304">
    <property type="protein sequence ID" value="AST09355.1"/>
    <property type="molecule type" value="Genomic_DNA"/>
</dbReference>
<organism evidence="2">
    <name type="scientific">Murmansk poxvirus</name>
    <dbReference type="NCBI Taxonomy" id="2025359"/>
    <lineage>
        <taxon>Viruses</taxon>
        <taxon>Varidnaviria</taxon>
        <taxon>Bamfordvirae</taxon>
        <taxon>Nucleocytoviricota</taxon>
        <taxon>Pokkesviricetes</taxon>
        <taxon>Chitovirales</taxon>
        <taxon>Poxviridae</taxon>
        <taxon>Chordopoxvirinae</taxon>
        <taxon>Centapoxvirus</taxon>
        <taxon>Centapoxvirus microtuspox</taxon>
        <taxon>Murmansk microtuspox virus</taxon>
    </lineage>
</organism>
<feature type="compositionally biased region" description="Low complexity" evidence="1">
    <location>
        <begin position="44"/>
        <end position="55"/>
    </location>
</feature>
<feature type="region of interest" description="Disordered" evidence="1">
    <location>
        <begin position="34"/>
        <end position="67"/>
    </location>
</feature>
<feature type="compositionally biased region" description="Acidic residues" evidence="1">
    <location>
        <begin position="57"/>
        <end position="67"/>
    </location>
</feature>
<name>A0A223FMY8_9POXV</name>
<keyword evidence="3" id="KW-1185">Reference proteome</keyword>
<evidence type="ECO:0000313" key="2">
    <source>
        <dbReference type="EMBL" id="AST09355.1"/>
    </source>
</evidence>
<gene>
    <name evidence="2" type="ORF">Murmansk-160</name>
</gene>
<evidence type="ECO:0000256" key="1">
    <source>
        <dbReference type="SAM" id="MobiDB-lite"/>
    </source>
</evidence>
<dbReference type="Proteomes" id="UP000217350">
    <property type="component" value="Segment"/>
</dbReference>